<feature type="domain" description="N-acetyltransferase" evidence="3">
    <location>
        <begin position="1"/>
        <end position="172"/>
    </location>
</feature>
<dbReference type="OrthoDB" id="3389160at2"/>
<evidence type="ECO:0000256" key="1">
    <source>
        <dbReference type="ARBA" id="ARBA00022679"/>
    </source>
</evidence>
<accession>D5RL85</accession>
<dbReference type="GO" id="GO:0016747">
    <property type="term" value="F:acyltransferase activity, transferring groups other than amino-acyl groups"/>
    <property type="evidence" value="ECO:0007669"/>
    <property type="project" value="InterPro"/>
</dbReference>
<name>D5RL85_9PROT</name>
<dbReference type="Gene3D" id="3.40.630.30">
    <property type="match status" value="1"/>
</dbReference>
<dbReference type="EC" id="2.3.1.-" evidence="4"/>
<evidence type="ECO:0000259" key="3">
    <source>
        <dbReference type="PROSITE" id="PS51186"/>
    </source>
</evidence>
<dbReference type="Proteomes" id="UP000005324">
    <property type="component" value="Unassembled WGS sequence"/>
</dbReference>
<dbReference type="HOGENOM" id="CLU_077728_1_1_5"/>
<dbReference type="EMBL" id="ADVL01000302">
    <property type="protein sequence ID" value="EFH11935.1"/>
    <property type="molecule type" value="Genomic_DNA"/>
</dbReference>
<dbReference type="InterPro" id="IPR016181">
    <property type="entry name" value="Acyl_CoA_acyltransferase"/>
</dbReference>
<sequence length="172" mass="18230">MVIEELSADTLRGALPELTEILEGCVAEGASIGFLVPMPAGQGEAYWRGLEGALREGTRRILVVRREGRIVATGALALGGLPNARHRAEVSKLLVHPSARRQGLARALLAALEAMARGMGLRLLILDTKPGDAGEPLYRATGWTPCGTIPGYVLDDGGSSVSPTLFFYKPLN</sequence>
<dbReference type="CDD" id="cd04301">
    <property type="entry name" value="NAT_SF"/>
    <property type="match status" value="1"/>
</dbReference>
<evidence type="ECO:0000313" key="4">
    <source>
        <dbReference type="EMBL" id="EFH11935.1"/>
    </source>
</evidence>
<protein>
    <submittedName>
        <fullName evidence="4">Toxin-antitoxin system, toxin component, GNAT family</fullName>
        <ecNumber evidence="4">2.3.1.-</ecNumber>
    </submittedName>
</protein>
<dbReference type="SUPFAM" id="SSF55729">
    <property type="entry name" value="Acyl-CoA N-acyltransferases (Nat)"/>
    <property type="match status" value="1"/>
</dbReference>
<reference evidence="4 5" key="1">
    <citation type="submission" date="2010-04" db="EMBL/GenBank/DDBJ databases">
        <authorList>
            <person name="Qin X."/>
            <person name="Bachman B."/>
            <person name="Battles P."/>
            <person name="Bell A."/>
            <person name="Bess C."/>
            <person name="Bickham C."/>
            <person name="Chaboub L."/>
            <person name="Chen D."/>
            <person name="Coyle M."/>
            <person name="Deiros D.R."/>
            <person name="Dinh H."/>
            <person name="Forbes L."/>
            <person name="Fowler G."/>
            <person name="Francisco L."/>
            <person name="Fu Q."/>
            <person name="Gubbala S."/>
            <person name="Hale W."/>
            <person name="Han Y."/>
            <person name="Hemphill L."/>
            <person name="Highlander S.K."/>
            <person name="Hirani K."/>
            <person name="Hogues M."/>
            <person name="Jackson L."/>
            <person name="Jakkamsetti A."/>
            <person name="Javaid M."/>
            <person name="Jiang H."/>
            <person name="Korchina V."/>
            <person name="Kovar C."/>
            <person name="Lara F."/>
            <person name="Lee S."/>
            <person name="Mata R."/>
            <person name="Mathew T."/>
            <person name="Moen C."/>
            <person name="Morales K."/>
            <person name="Munidasa M."/>
            <person name="Nazareth L."/>
            <person name="Ngo R."/>
            <person name="Nguyen L."/>
            <person name="Okwuonu G."/>
            <person name="Ongeri F."/>
            <person name="Patil S."/>
            <person name="Petrosino J."/>
            <person name="Pham C."/>
            <person name="Pham P."/>
            <person name="Pu L.-L."/>
            <person name="Puazo M."/>
            <person name="Raj R."/>
            <person name="Reid J."/>
            <person name="Rouhana J."/>
            <person name="Saada N."/>
            <person name="Shang Y."/>
            <person name="Simmons D."/>
            <person name="Thornton R."/>
            <person name="Warren J."/>
            <person name="Weissenberger G."/>
            <person name="Zhang J."/>
            <person name="Zhang L."/>
            <person name="Zhou C."/>
            <person name="Zhu D."/>
            <person name="Muzny D."/>
            <person name="Worley K."/>
            <person name="Gibbs R."/>
        </authorList>
    </citation>
    <scope>NUCLEOTIDE SEQUENCE [LARGE SCALE GENOMIC DNA]</scope>
    <source>
        <strain evidence="4 5">ATCC 49957</strain>
    </source>
</reference>
<keyword evidence="1 4" id="KW-0808">Transferase</keyword>
<gene>
    <name evidence="4" type="ORF">HMPREF0731_1846</name>
</gene>
<keyword evidence="2 4" id="KW-0012">Acyltransferase</keyword>
<evidence type="ECO:0000313" key="5">
    <source>
        <dbReference type="Proteomes" id="UP000005324"/>
    </source>
</evidence>
<dbReference type="PROSITE" id="PS51186">
    <property type="entry name" value="GNAT"/>
    <property type="match status" value="1"/>
</dbReference>
<organism evidence="4 5">
    <name type="scientific">Pseudoroseomonas cervicalis ATCC 49957</name>
    <dbReference type="NCBI Taxonomy" id="525371"/>
    <lineage>
        <taxon>Bacteria</taxon>
        <taxon>Pseudomonadati</taxon>
        <taxon>Pseudomonadota</taxon>
        <taxon>Alphaproteobacteria</taxon>
        <taxon>Acetobacterales</taxon>
        <taxon>Roseomonadaceae</taxon>
        <taxon>Roseomonas</taxon>
    </lineage>
</organism>
<keyword evidence="5" id="KW-1185">Reference proteome</keyword>
<dbReference type="Pfam" id="PF00583">
    <property type="entry name" value="Acetyltransf_1"/>
    <property type="match status" value="1"/>
</dbReference>
<dbReference type="AlphaFoldDB" id="D5RL85"/>
<dbReference type="InterPro" id="IPR050832">
    <property type="entry name" value="Bact_Acetyltransf"/>
</dbReference>
<comment type="caution">
    <text evidence="4">The sequence shown here is derived from an EMBL/GenBank/DDBJ whole genome shotgun (WGS) entry which is preliminary data.</text>
</comment>
<dbReference type="InterPro" id="IPR000182">
    <property type="entry name" value="GNAT_dom"/>
</dbReference>
<proteinExistence type="predicted"/>
<dbReference type="PANTHER" id="PTHR43877">
    <property type="entry name" value="AMINOALKYLPHOSPHONATE N-ACETYLTRANSFERASE-RELATED-RELATED"/>
    <property type="match status" value="1"/>
</dbReference>
<dbReference type="PANTHER" id="PTHR43877:SF2">
    <property type="entry name" value="AMINOALKYLPHOSPHONATE N-ACETYLTRANSFERASE-RELATED"/>
    <property type="match status" value="1"/>
</dbReference>
<dbReference type="RefSeq" id="WP_007004263.1">
    <property type="nucleotide sequence ID" value="NZ_GG770779.1"/>
</dbReference>
<evidence type="ECO:0000256" key="2">
    <source>
        <dbReference type="ARBA" id="ARBA00023315"/>
    </source>
</evidence>